<dbReference type="AlphaFoldDB" id="A0A5Q3Q2A3"/>
<protein>
    <submittedName>
        <fullName evidence="1">Uncharacterized protein</fullName>
    </submittedName>
</protein>
<reference evidence="2" key="1">
    <citation type="submission" date="2019-11" db="EMBL/GenBank/DDBJ databases">
        <title>The complete genome sequence of Saccharopolyspora sp. E2A.</title>
        <authorList>
            <person name="Zhang G."/>
        </authorList>
    </citation>
    <scope>NUCLEOTIDE SEQUENCE [LARGE SCALE GENOMIC DNA]</scope>
    <source>
        <strain evidence="2">E2A</strain>
    </source>
</reference>
<name>A0A5Q3Q2A3_9PSEU</name>
<proteinExistence type="predicted"/>
<keyword evidence="2" id="KW-1185">Reference proteome</keyword>
<dbReference type="KEGG" id="sace:GIY23_01905"/>
<accession>A0A5Q3Q2A3</accession>
<sequence length="60" mass="6864">MQVANESQIAMSHRWHCDPSDLSRVDAHPPAHTDESAHRYLCRSCGLYLTGTQLQEIENR</sequence>
<evidence type="ECO:0000313" key="1">
    <source>
        <dbReference type="EMBL" id="QGK68473.1"/>
    </source>
</evidence>
<dbReference type="RefSeq" id="WP_154075082.1">
    <property type="nucleotide sequence ID" value="NZ_CP045929.1"/>
</dbReference>
<dbReference type="EMBL" id="CP045929">
    <property type="protein sequence ID" value="QGK68473.1"/>
    <property type="molecule type" value="Genomic_DNA"/>
</dbReference>
<evidence type="ECO:0000313" key="2">
    <source>
        <dbReference type="Proteomes" id="UP000371041"/>
    </source>
</evidence>
<gene>
    <name evidence="1" type="ORF">GIY23_01905</name>
</gene>
<organism evidence="1 2">
    <name type="scientific">Allosaccharopolyspora coralli</name>
    <dbReference type="NCBI Taxonomy" id="2665642"/>
    <lineage>
        <taxon>Bacteria</taxon>
        <taxon>Bacillati</taxon>
        <taxon>Actinomycetota</taxon>
        <taxon>Actinomycetes</taxon>
        <taxon>Pseudonocardiales</taxon>
        <taxon>Pseudonocardiaceae</taxon>
        <taxon>Allosaccharopolyspora</taxon>
    </lineage>
</organism>
<dbReference type="Proteomes" id="UP000371041">
    <property type="component" value="Chromosome"/>
</dbReference>